<dbReference type="EMBL" id="PDLM01000015">
    <property type="protein sequence ID" value="RDW60982.1"/>
    <property type="molecule type" value="Genomic_DNA"/>
</dbReference>
<organism evidence="1 2">
    <name type="scientific">Coleophoma cylindrospora</name>
    <dbReference type="NCBI Taxonomy" id="1849047"/>
    <lineage>
        <taxon>Eukaryota</taxon>
        <taxon>Fungi</taxon>
        <taxon>Dikarya</taxon>
        <taxon>Ascomycota</taxon>
        <taxon>Pezizomycotina</taxon>
        <taxon>Leotiomycetes</taxon>
        <taxon>Helotiales</taxon>
        <taxon>Dermateaceae</taxon>
        <taxon>Coleophoma</taxon>
    </lineage>
</organism>
<dbReference type="STRING" id="1849047.A0A3D8QGN5"/>
<dbReference type="PANTHER" id="PTHR47381:SF3">
    <property type="entry name" value="ALPHA_BETA-HYDROLASES SUPERFAMILY PROTEIN"/>
    <property type="match status" value="1"/>
</dbReference>
<gene>
    <name evidence="1" type="ORF">BP6252_12365</name>
</gene>
<dbReference type="Proteomes" id="UP000256645">
    <property type="component" value="Unassembled WGS sequence"/>
</dbReference>
<name>A0A3D8QGN5_9HELO</name>
<dbReference type="SUPFAM" id="SSF53474">
    <property type="entry name" value="alpha/beta-Hydrolases"/>
    <property type="match status" value="1"/>
</dbReference>
<dbReference type="PANTHER" id="PTHR47381">
    <property type="entry name" value="ALPHA/BETA-HYDROLASES SUPERFAMILY PROTEIN"/>
    <property type="match status" value="1"/>
</dbReference>
<protein>
    <recommendedName>
        <fullName evidence="3">AB hydrolase-1 domain-containing protein</fullName>
    </recommendedName>
</protein>
<sequence>MSTPNPTEDFKSTPPVSSKTFHVAGILATVYGLDELPNDCKSISCLWLLHGRLQRAEVMANVAYTCLHDWHQRVSSDHSKVGFIAVAFDQRNHGTREVYSLANKSWKEGNDNHAQDMYSVLHGTATDVSLLIDHLGSYIFHGPNAPSIDQHMVLGISLGGHAAWQIFFSEPRVTAVVVIIGCPDYMHLMNDRAQRSKVDLKKDSQNADEFLGSTFFPNALVESMQKNDPRGIVFGTSDIITSPTADTSPSQAQIRAIFDQRIRNKKILICSGGADRLVPYRSAEQFLNFFKEATAENGWYKDGNVYVEDNVYEGIGHAYSEEMVKDTTRFLSDILAGGSGAGSLSAKM</sequence>
<dbReference type="AlphaFoldDB" id="A0A3D8QGN5"/>
<dbReference type="InterPro" id="IPR029058">
    <property type="entry name" value="AB_hydrolase_fold"/>
</dbReference>
<evidence type="ECO:0008006" key="3">
    <source>
        <dbReference type="Google" id="ProtNLM"/>
    </source>
</evidence>
<evidence type="ECO:0000313" key="1">
    <source>
        <dbReference type="EMBL" id="RDW60982.1"/>
    </source>
</evidence>
<comment type="caution">
    <text evidence="1">The sequence shown here is derived from an EMBL/GenBank/DDBJ whole genome shotgun (WGS) entry which is preliminary data.</text>
</comment>
<evidence type="ECO:0000313" key="2">
    <source>
        <dbReference type="Proteomes" id="UP000256645"/>
    </source>
</evidence>
<reference evidence="1 2" key="1">
    <citation type="journal article" date="2018" name="IMA Fungus">
        <title>IMA Genome-F 9: Draft genome sequence of Annulohypoxylon stygium, Aspergillus mulundensis, Berkeleyomyces basicola (syn. Thielaviopsis basicola), Ceratocystis smalleyi, two Cercospora beticola strains, Coleophoma cylindrospora, Fusarium fracticaudum, Phialophora cf. hyalina, and Morchella septimelata.</title>
        <authorList>
            <person name="Wingfield B.D."/>
            <person name="Bills G.F."/>
            <person name="Dong Y."/>
            <person name="Huang W."/>
            <person name="Nel W.J."/>
            <person name="Swalarsk-Parry B.S."/>
            <person name="Vaghefi N."/>
            <person name="Wilken P.M."/>
            <person name="An Z."/>
            <person name="de Beer Z.W."/>
            <person name="De Vos L."/>
            <person name="Chen L."/>
            <person name="Duong T.A."/>
            <person name="Gao Y."/>
            <person name="Hammerbacher A."/>
            <person name="Kikkert J.R."/>
            <person name="Li Y."/>
            <person name="Li H."/>
            <person name="Li K."/>
            <person name="Li Q."/>
            <person name="Liu X."/>
            <person name="Ma X."/>
            <person name="Naidoo K."/>
            <person name="Pethybridge S.J."/>
            <person name="Sun J."/>
            <person name="Steenkamp E.T."/>
            <person name="van der Nest M.A."/>
            <person name="van Wyk S."/>
            <person name="Wingfield M.J."/>
            <person name="Xiong C."/>
            <person name="Yue Q."/>
            <person name="Zhang X."/>
        </authorList>
    </citation>
    <scope>NUCLEOTIDE SEQUENCE [LARGE SCALE GENOMIC DNA]</scope>
    <source>
        <strain evidence="1 2">BP6252</strain>
    </source>
</reference>
<proteinExistence type="predicted"/>
<dbReference type="OrthoDB" id="2152248at2759"/>
<dbReference type="Gene3D" id="3.40.50.1820">
    <property type="entry name" value="alpha/beta hydrolase"/>
    <property type="match status" value="1"/>
</dbReference>
<accession>A0A3D8QGN5</accession>
<keyword evidence="2" id="KW-1185">Reference proteome</keyword>